<dbReference type="Proteomes" id="UP000290092">
    <property type="component" value="Unassembled WGS sequence"/>
</dbReference>
<reference evidence="1 2" key="1">
    <citation type="submission" date="2017-09" db="EMBL/GenBank/DDBJ databases">
        <title>Genomics of the genus Arcobacter.</title>
        <authorList>
            <person name="Perez-Cataluna A."/>
            <person name="Figueras M.J."/>
            <person name="Salas-Masso N."/>
        </authorList>
    </citation>
    <scope>NUCLEOTIDE SEQUENCE [LARGE SCALE GENOMIC DNA]</scope>
    <source>
        <strain evidence="1 2">CECT 7386</strain>
    </source>
</reference>
<accession>A0AAX2ACS9</accession>
<proteinExistence type="predicted"/>
<gene>
    <name evidence="1" type="ORF">CP985_13645</name>
</gene>
<dbReference type="KEGG" id="amyt:AMYT_a0145"/>
<protein>
    <submittedName>
        <fullName evidence="1">Uncharacterized protein</fullName>
    </submittedName>
</protein>
<evidence type="ECO:0000313" key="2">
    <source>
        <dbReference type="Proteomes" id="UP000290092"/>
    </source>
</evidence>
<keyword evidence="2" id="KW-1185">Reference proteome</keyword>
<dbReference type="RefSeq" id="WP_114843351.1">
    <property type="nucleotide sequence ID" value="NZ_CP031220.1"/>
</dbReference>
<comment type="caution">
    <text evidence="1">The sequence shown here is derived from an EMBL/GenBank/DDBJ whole genome shotgun (WGS) entry which is preliminary data.</text>
</comment>
<evidence type="ECO:0000313" key="1">
    <source>
        <dbReference type="EMBL" id="RXK12994.1"/>
    </source>
</evidence>
<organism evidence="1 2">
    <name type="scientific">Malaciobacter mytili LMG 24559</name>
    <dbReference type="NCBI Taxonomy" id="1032238"/>
    <lineage>
        <taxon>Bacteria</taxon>
        <taxon>Pseudomonadati</taxon>
        <taxon>Campylobacterota</taxon>
        <taxon>Epsilonproteobacteria</taxon>
        <taxon>Campylobacterales</taxon>
        <taxon>Arcobacteraceae</taxon>
        <taxon>Malaciobacter</taxon>
    </lineage>
</organism>
<sequence length="158" mass="18077">MLTTIQNYEIINFTPEGKELSLLANNNLLEILYKKYSFGFQDGGCLIFASLISSFVENSKIVSVGRRGNSDHFAVSMKSKYGNIYIDSDGVFTKDEIIFKQFQMELFALVPSYEHIIIEEYDLHEFNTLDIVFDESIISDMKKDYGSLLVKILKDLQG</sequence>
<dbReference type="EMBL" id="NXID01000066">
    <property type="protein sequence ID" value="RXK12994.1"/>
    <property type="molecule type" value="Genomic_DNA"/>
</dbReference>
<name>A0AAX2ACS9_9BACT</name>
<dbReference type="AlphaFoldDB" id="A0AAX2ACS9"/>